<feature type="transmembrane region" description="Helical" evidence="1">
    <location>
        <begin position="12"/>
        <end position="30"/>
    </location>
</feature>
<dbReference type="GeneID" id="65564213"/>
<dbReference type="EMBL" id="CP077717">
    <property type="protein sequence ID" value="QXJ29852.1"/>
    <property type="molecule type" value="Genomic_DNA"/>
</dbReference>
<dbReference type="KEGG" id="sshi:J5U23_02738"/>
<sequence>MAHVNKQIRKRLISISLGVVLLITSAFLIMKTGINSEQLQSALFFGISPILFYMLGIVFGIERIVFGATGSEKLFRLLAGDGELYYTALLGVFFIFIMSGVLILAYTPIVAGIIEKVLELINGLSFLALSATLFMRS</sequence>
<keyword evidence="1" id="KW-0472">Membrane</keyword>
<keyword evidence="1" id="KW-1133">Transmembrane helix</keyword>
<reference evidence="2" key="1">
    <citation type="journal article" date="2021" name="Environ. Microbiol.">
        <title>New insights into the diversity and evolution of the archaeal mobilome from three complete genomes of Saccharolobus shibatae.</title>
        <authorList>
            <person name="Medvedeva S."/>
            <person name="Brandt D."/>
            <person name="Cvirkaite-Krupovic V."/>
            <person name="Liu Y."/>
            <person name="Severinov K."/>
            <person name="Ishino S."/>
            <person name="Ishino Y."/>
            <person name="Prangishvili D."/>
            <person name="Kalinowski J."/>
            <person name="Krupovic M."/>
        </authorList>
    </citation>
    <scope>NUCLEOTIDE SEQUENCE</scope>
    <source>
        <strain evidence="2">B12</strain>
    </source>
</reference>
<dbReference type="RefSeq" id="WP_218258605.1">
    <property type="nucleotide sequence ID" value="NZ_CP077717.1"/>
</dbReference>
<protein>
    <submittedName>
        <fullName evidence="2">Uncharacterized protein</fullName>
    </submittedName>
</protein>
<proteinExistence type="predicted"/>
<accession>A0A8F5GUY2</accession>
<name>A0A8F5GUY2_SACSH</name>
<evidence type="ECO:0000256" key="1">
    <source>
        <dbReference type="SAM" id="Phobius"/>
    </source>
</evidence>
<organism evidence="2 3">
    <name type="scientific">Saccharolobus shibatae (strain ATCC 51178 / DSM 5389 / JCM 8931 / NBRC 15437 / B12)</name>
    <name type="common">Sulfolobus shibatae</name>
    <dbReference type="NCBI Taxonomy" id="523848"/>
    <lineage>
        <taxon>Archaea</taxon>
        <taxon>Thermoproteota</taxon>
        <taxon>Thermoprotei</taxon>
        <taxon>Sulfolobales</taxon>
        <taxon>Sulfolobaceae</taxon>
        <taxon>Saccharolobus</taxon>
    </lineage>
</organism>
<gene>
    <name evidence="2" type="ORF">J5U23_02738</name>
</gene>
<feature type="transmembrane region" description="Helical" evidence="1">
    <location>
        <begin position="84"/>
        <end position="105"/>
    </location>
</feature>
<dbReference type="OrthoDB" id="43706at2157"/>
<evidence type="ECO:0000313" key="2">
    <source>
        <dbReference type="EMBL" id="QXJ29852.1"/>
    </source>
</evidence>
<dbReference type="Proteomes" id="UP000694018">
    <property type="component" value="Chromosome"/>
</dbReference>
<feature type="transmembrane region" description="Helical" evidence="1">
    <location>
        <begin position="42"/>
        <end position="64"/>
    </location>
</feature>
<dbReference type="AlphaFoldDB" id="A0A8F5GUY2"/>
<keyword evidence="1" id="KW-0812">Transmembrane</keyword>
<evidence type="ECO:0000313" key="3">
    <source>
        <dbReference type="Proteomes" id="UP000694018"/>
    </source>
</evidence>